<accession>Q8HY43</accession>
<organism evidence="1">
    <name type="scientific">Bos taurus</name>
    <name type="common">Bovine</name>
    <dbReference type="NCBI Taxonomy" id="9913"/>
    <lineage>
        <taxon>Eukaryota</taxon>
        <taxon>Metazoa</taxon>
        <taxon>Chordata</taxon>
        <taxon>Craniata</taxon>
        <taxon>Vertebrata</taxon>
        <taxon>Euteleostomi</taxon>
        <taxon>Mammalia</taxon>
        <taxon>Eutheria</taxon>
        <taxon>Laurasiatheria</taxon>
        <taxon>Artiodactyla</taxon>
        <taxon>Ruminantia</taxon>
        <taxon>Pecora</taxon>
        <taxon>Bovidae</taxon>
        <taxon>Bovinae</taxon>
        <taxon>Bos</taxon>
    </lineage>
</organism>
<proteinExistence type="evidence at transcript level"/>
<sequence>YPPPAYPGAKGGLPGSHDAPTICFHNSRGTWAWAPQTR</sequence>
<dbReference type="EMBL" id="AJ535318">
    <property type="protein sequence ID" value="CAD59473.1"/>
    <property type="molecule type" value="mRNA"/>
</dbReference>
<protein>
    <submittedName>
        <fullName evidence="1">Early growth response protein 1</fullName>
    </submittedName>
</protein>
<feature type="non-terminal residue" evidence="1">
    <location>
        <position position="1"/>
    </location>
</feature>
<feature type="non-terminal residue" evidence="1">
    <location>
        <position position="38"/>
    </location>
</feature>
<reference evidence="1" key="1">
    <citation type="submission" date="2002-12" db="EMBL/GenBank/DDBJ databases">
        <title>Isolation and characterisation of leukocyte subpopulations in bovine blood and milk.</title>
        <authorList>
            <person name="Prgomet C."/>
            <person name="Sarikaya H."/>
            <person name="Bruckmaier R.M."/>
            <person name="Pfaffl M.W."/>
        </authorList>
    </citation>
    <scope>NUCLEOTIDE SEQUENCE</scope>
    <source>
        <tissue evidence="1">Blood</tissue>
    </source>
</reference>
<gene>
    <name evidence="1" type="primary">egr1</name>
</gene>
<dbReference type="AlphaFoldDB" id="Q8HY43"/>
<name>Q8HY43_BOVIN</name>
<evidence type="ECO:0000313" key="1">
    <source>
        <dbReference type="EMBL" id="CAD59473.1"/>
    </source>
</evidence>